<evidence type="ECO:0000313" key="1">
    <source>
        <dbReference type="EMBL" id="MBX52334.1"/>
    </source>
</evidence>
<name>A0A2P2PC74_RHIMU</name>
<proteinExistence type="predicted"/>
<accession>A0A2P2PC74</accession>
<dbReference type="AlphaFoldDB" id="A0A2P2PC74"/>
<protein>
    <submittedName>
        <fullName evidence="1">Uncharacterized protein</fullName>
    </submittedName>
</protein>
<organism evidence="1">
    <name type="scientific">Rhizophora mucronata</name>
    <name type="common">Asiatic mangrove</name>
    <dbReference type="NCBI Taxonomy" id="61149"/>
    <lineage>
        <taxon>Eukaryota</taxon>
        <taxon>Viridiplantae</taxon>
        <taxon>Streptophyta</taxon>
        <taxon>Embryophyta</taxon>
        <taxon>Tracheophyta</taxon>
        <taxon>Spermatophyta</taxon>
        <taxon>Magnoliopsida</taxon>
        <taxon>eudicotyledons</taxon>
        <taxon>Gunneridae</taxon>
        <taxon>Pentapetalae</taxon>
        <taxon>rosids</taxon>
        <taxon>fabids</taxon>
        <taxon>Malpighiales</taxon>
        <taxon>Rhizophoraceae</taxon>
        <taxon>Rhizophora</taxon>
    </lineage>
</organism>
<reference evidence="1" key="1">
    <citation type="submission" date="2018-02" db="EMBL/GenBank/DDBJ databases">
        <title>Rhizophora mucronata_Transcriptome.</title>
        <authorList>
            <person name="Meera S.P."/>
            <person name="Sreeshan A."/>
            <person name="Augustine A."/>
        </authorList>
    </citation>
    <scope>NUCLEOTIDE SEQUENCE</scope>
    <source>
        <tissue evidence="1">Leaf</tissue>
    </source>
</reference>
<sequence length="38" mass="4268">MRKSSLLLCTRIHAVVHIAFSVYECAYSFVVHGCLLEA</sequence>
<dbReference type="EMBL" id="GGEC01071850">
    <property type="protein sequence ID" value="MBX52334.1"/>
    <property type="molecule type" value="Transcribed_RNA"/>
</dbReference>